<proteinExistence type="predicted"/>
<dbReference type="InterPro" id="IPR006740">
    <property type="entry name" value="DUF604"/>
</dbReference>
<keyword evidence="1" id="KW-0812">Transmembrane</keyword>
<organism evidence="2 3">
    <name type="scientific">Cuscuta campestris</name>
    <dbReference type="NCBI Taxonomy" id="132261"/>
    <lineage>
        <taxon>Eukaryota</taxon>
        <taxon>Viridiplantae</taxon>
        <taxon>Streptophyta</taxon>
        <taxon>Embryophyta</taxon>
        <taxon>Tracheophyta</taxon>
        <taxon>Spermatophyta</taxon>
        <taxon>Magnoliopsida</taxon>
        <taxon>eudicotyledons</taxon>
        <taxon>Gunneridae</taxon>
        <taxon>Pentapetalae</taxon>
        <taxon>asterids</taxon>
        <taxon>lamiids</taxon>
        <taxon>Solanales</taxon>
        <taxon>Convolvulaceae</taxon>
        <taxon>Cuscuteae</taxon>
        <taxon>Cuscuta</taxon>
        <taxon>Cuscuta subgen. Grammica</taxon>
        <taxon>Cuscuta sect. Cleistogrammica</taxon>
    </lineage>
</organism>
<sequence length="494" mass="55857">MSRTRVNSGRDVGGPLKVLDSKGDRLTPSLKFGVLVLAAASAFLALHSALTGGTLWFRRCPECSGATQNFAPAPEIYGSIPPTDISHVVFGIGGSIKTWDRRKQYSELWWRPNVTRGFVWLDGEPDPTDLPWPETSPPYRVSSDWRRFKHTHSQSAVRLARIVVDSYRVGSDARWFVMGDDDTVFFPENLVAVLGKYDHREMYYVGGNSESVEQDTMHAYDMAFGGGGIAVSRGLAAELVKKMDGCLDRYFYMYGSDQRVWACVGELGVSLTREAGFHQMDIRGDPFGLLAAHPLAPLVSLHHPESVSPLFPNQTQIQSFKTIFAAYETDPARTLQQSICYSNRRASVSLSWGYVVQIYPRVLTPKELGTPLQTFQTWRTFRNGPFTFNTRPVRPGPCDQPAVFYLDSIQRGPQGGTVTTYKKFVDRTQSKCRGMNYNRAFRFENVVVTADIMDHEELKQMRRRQCCDIEESFWSNVMKIKVRRCKPREALIIP</sequence>
<reference evidence="2 3" key="1">
    <citation type="submission" date="2018-04" db="EMBL/GenBank/DDBJ databases">
        <authorList>
            <person name="Vogel A."/>
        </authorList>
    </citation>
    <scope>NUCLEOTIDE SEQUENCE [LARGE SCALE GENOMIC DNA]</scope>
</reference>
<protein>
    <submittedName>
        <fullName evidence="2">Uncharacterized protein</fullName>
    </submittedName>
</protein>
<name>A0A484LV45_9ASTE</name>
<dbReference type="Gene3D" id="3.90.550.50">
    <property type="match status" value="1"/>
</dbReference>
<accession>A0A484LV45</accession>
<dbReference type="OrthoDB" id="421979at2759"/>
<keyword evidence="1" id="KW-0472">Membrane</keyword>
<dbReference type="Pfam" id="PF04646">
    <property type="entry name" value="DUF604"/>
    <property type="match status" value="1"/>
</dbReference>
<evidence type="ECO:0000256" key="1">
    <source>
        <dbReference type="SAM" id="Phobius"/>
    </source>
</evidence>
<evidence type="ECO:0000313" key="3">
    <source>
        <dbReference type="Proteomes" id="UP000595140"/>
    </source>
</evidence>
<gene>
    <name evidence="2" type="ORF">CCAM_LOCUS22169</name>
</gene>
<dbReference type="AlphaFoldDB" id="A0A484LV45"/>
<feature type="transmembrane region" description="Helical" evidence="1">
    <location>
        <begin position="32"/>
        <end position="57"/>
    </location>
</feature>
<dbReference type="PANTHER" id="PTHR10811">
    <property type="entry name" value="FRINGE-RELATED"/>
    <property type="match status" value="1"/>
</dbReference>
<evidence type="ECO:0000313" key="2">
    <source>
        <dbReference type="EMBL" id="VFQ80393.1"/>
    </source>
</evidence>
<dbReference type="Proteomes" id="UP000595140">
    <property type="component" value="Unassembled WGS sequence"/>
</dbReference>
<keyword evidence="1" id="KW-1133">Transmembrane helix</keyword>
<keyword evidence="3" id="KW-1185">Reference proteome</keyword>
<dbReference type="FunFam" id="3.90.550.50:FF:000006">
    <property type="entry name" value="Fringe-related protein-like"/>
    <property type="match status" value="1"/>
</dbReference>
<dbReference type="EMBL" id="OOIL02002122">
    <property type="protein sequence ID" value="VFQ80393.1"/>
    <property type="molecule type" value="Genomic_DNA"/>
</dbReference>